<sequence length="157" mass="18379">MSEQQLFIKKSEKEKIQPSINFDDLINNLLLFLSNDKQNGNEIGNFLILNCSPEMAKYVGIFIIKYLAEDCFKNNKKYFKKGILSKLESILSILMIIGNRLELDYPLQIDELRILLRNASLNSKESWARKMFLLMVELSTVGWKIVPQIEEFYYTIN</sequence>
<proteinExistence type="predicted"/>
<protein>
    <submittedName>
        <fullName evidence="2">MIF4G domain-containing protein</fullName>
    </submittedName>
</protein>
<accession>A0A1I8BYV0</accession>
<evidence type="ECO:0000313" key="2">
    <source>
        <dbReference type="WBParaSite" id="MhA1_Contig772.frz3.gene8"/>
    </source>
</evidence>
<evidence type="ECO:0000313" key="1">
    <source>
        <dbReference type="Proteomes" id="UP000095281"/>
    </source>
</evidence>
<dbReference type="Gene3D" id="1.25.40.180">
    <property type="match status" value="1"/>
</dbReference>
<name>A0A1I8BYV0_MELHA</name>
<reference evidence="2" key="1">
    <citation type="submission" date="2016-11" db="UniProtKB">
        <authorList>
            <consortium name="WormBaseParasite"/>
        </authorList>
    </citation>
    <scope>IDENTIFICATION</scope>
</reference>
<keyword evidence="1" id="KW-1185">Reference proteome</keyword>
<organism evidence="1 2">
    <name type="scientific">Meloidogyne hapla</name>
    <name type="common">Root-knot nematode worm</name>
    <dbReference type="NCBI Taxonomy" id="6305"/>
    <lineage>
        <taxon>Eukaryota</taxon>
        <taxon>Metazoa</taxon>
        <taxon>Ecdysozoa</taxon>
        <taxon>Nematoda</taxon>
        <taxon>Chromadorea</taxon>
        <taxon>Rhabditida</taxon>
        <taxon>Tylenchina</taxon>
        <taxon>Tylenchomorpha</taxon>
        <taxon>Tylenchoidea</taxon>
        <taxon>Meloidogynidae</taxon>
        <taxon>Meloidogyninae</taxon>
        <taxon>Meloidogyne</taxon>
    </lineage>
</organism>
<dbReference type="AlphaFoldDB" id="A0A1I8BYV0"/>
<dbReference type="Proteomes" id="UP000095281">
    <property type="component" value="Unplaced"/>
</dbReference>
<dbReference type="WBParaSite" id="MhA1_Contig772.frz3.gene8">
    <property type="protein sequence ID" value="MhA1_Contig772.frz3.gene8"/>
    <property type="gene ID" value="MhA1_Contig772.frz3.gene8"/>
</dbReference>